<evidence type="ECO:0000256" key="2">
    <source>
        <dbReference type="ARBA" id="ARBA00022170"/>
    </source>
</evidence>
<reference evidence="4" key="1">
    <citation type="submission" date="2020-07" db="EMBL/GenBank/DDBJ databases">
        <authorList>
            <person name="Lin J."/>
        </authorList>
    </citation>
    <scope>NUCLEOTIDE SEQUENCE</scope>
</reference>
<comment type="similarity">
    <text evidence="1">Belongs to the SDHAF4 family.</text>
</comment>
<gene>
    <name evidence="4" type="ORF">CB5_LOCUS26499</name>
</gene>
<name>A0A6V7QJR3_ANACO</name>
<feature type="region of interest" description="Disordered" evidence="3">
    <location>
        <begin position="70"/>
        <end position="143"/>
    </location>
</feature>
<feature type="compositionally biased region" description="Acidic residues" evidence="3">
    <location>
        <begin position="84"/>
        <end position="93"/>
    </location>
</feature>
<dbReference type="GO" id="GO:0034553">
    <property type="term" value="P:mitochondrial respiratory chain complex II assembly"/>
    <property type="evidence" value="ECO:0007669"/>
    <property type="project" value="TreeGrafter"/>
</dbReference>
<organism evidence="4">
    <name type="scientific">Ananas comosus var. bracteatus</name>
    <name type="common">red pineapple</name>
    <dbReference type="NCBI Taxonomy" id="296719"/>
    <lineage>
        <taxon>Eukaryota</taxon>
        <taxon>Viridiplantae</taxon>
        <taxon>Streptophyta</taxon>
        <taxon>Embryophyta</taxon>
        <taxon>Tracheophyta</taxon>
        <taxon>Spermatophyta</taxon>
        <taxon>Magnoliopsida</taxon>
        <taxon>Liliopsida</taxon>
        <taxon>Poales</taxon>
        <taxon>Bromeliaceae</taxon>
        <taxon>Bromelioideae</taxon>
        <taxon>Ananas</taxon>
    </lineage>
</organism>
<dbReference type="InterPro" id="IPR012875">
    <property type="entry name" value="SDHF4"/>
</dbReference>
<dbReference type="Pfam" id="PF07896">
    <property type="entry name" value="DUF1674"/>
    <property type="match status" value="1"/>
</dbReference>
<protein>
    <recommendedName>
        <fullName evidence="2">Succinate dehydrogenase assembly factor 4, mitochondrial</fullName>
    </recommendedName>
</protein>
<dbReference type="GO" id="GO:0005739">
    <property type="term" value="C:mitochondrion"/>
    <property type="evidence" value="ECO:0007669"/>
    <property type="project" value="TreeGrafter"/>
</dbReference>
<proteinExistence type="inferred from homology"/>
<feature type="compositionally biased region" description="Basic residues" evidence="3">
    <location>
        <begin position="11"/>
        <end position="21"/>
    </location>
</feature>
<accession>A0A6V7QJR3</accession>
<dbReference type="AlphaFoldDB" id="A0A6V7QJR3"/>
<sequence length="143" mass="16154">MGEKRTSHVWGRSRNRNRNPRWRTSSAASSPLPRHGRSKLHLALITHSHLPLRFDRPVEAISLLFRSSPTPGVLQSRLFPPAKEEEEEYEYEEGNNTAEKKSEGEEGEEDDGVNKLTGEVGGPKGPEPTRYGDWERGGRCSDF</sequence>
<feature type="compositionally biased region" description="Basic and acidic residues" evidence="3">
    <location>
        <begin position="130"/>
        <end position="143"/>
    </location>
</feature>
<dbReference type="EMBL" id="LR862136">
    <property type="protein sequence ID" value="CAD1843288.1"/>
    <property type="molecule type" value="Genomic_DNA"/>
</dbReference>
<evidence type="ECO:0000256" key="1">
    <source>
        <dbReference type="ARBA" id="ARBA00005701"/>
    </source>
</evidence>
<dbReference type="PANTHER" id="PTHR28524">
    <property type="entry name" value="SUCCINATE DEHYDROGENASE ASSEMBLY FACTOR 4, MITOCHONDRIAL"/>
    <property type="match status" value="1"/>
</dbReference>
<evidence type="ECO:0000313" key="4">
    <source>
        <dbReference type="EMBL" id="CAD1843288.1"/>
    </source>
</evidence>
<dbReference type="PANTHER" id="PTHR28524:SF3">
    <property type="entry name" value="SUCCINATE DEHYDROGENASE ASSEMBLY FACTOR 4, MITOCHONDRIAL"/>
    <property type="match status" value="1"/>
</dbReference>
<feature type="region of interest" description="Disordered" evidence="3">
    <location>
        <begin position="1"/>
        <end position="36"/>
    </location>
</feature>
<evidence type="ECO:0000256" key="3">
    <source>
        <dbReference type="SAM" id="MobiDB-lite"/>
    </source>
</evidence>